<dbReference type="AlphaFoldDB" id="A0A0A9E3X3"/>
<name>A0A0A9E3X3_ARUDO</name>
<reference evidence="1" key="2">
    <citation type="journal article" date="2015" name="Data Brief">
        <title>Shoot transcriptome of the giant reed, Arundo donax.</title>
        <authorList>
            <person name="Barrero R.A."/>
            <person name="Guerrero F.D."/>
            <person name="Moolhuijzen P."/>
            <person name="Goolsby J.A."/>
            <person name="Tidwell J."/>
            <person name="Bellgard S.E."/>
            <person name="Bellgard M.I."/>
        </authorList>
    </citation>
    <scope>NUCLEOTIDE SEQUENCE</scope>
    <source>
        <tissue evidence="1">Shoot tissue taken approximately 20 cm above the soil surface</tissue>
    </source>
</reference>
<sequence length="26" mass="3165">MRSNQKLWKRLGVRLIHLIQSRCLSK</sequence>
<evidence type="ECO:0000313" key="1">
    <source>
        <dbReference type="EMBL" id="JAD90662.1"/>
    </source>
</evidence>
<organism evidence="1">
    <name type="scientific">Arundo donax</name>
    <name type="common">Giant reed</name>
    <name type="synonym">Donax arundinaceus</name>
    <dbReference type="NCBI Taxonomy" id="35708"/>
    <lineage>
        <taxon>Eukaryota</taxon>
        <taxon>Viridiplantae</taxon>
        <taxon>Streptophyta</taxon>
        <taxon>Embryophyta</taxon>
        <taxon>Tracheophyta</taxon>
        <taxon>Spermatophyta</taxon>
        <taxon>Magnoliopsida</taxon>
        <taxon>Liliopsida</taxon>
        <taxon>Poales</taxon>
        <taxon>Poaceae</taxon>
        <taxon>PACMAD clade</taxon>
        <taxon>Arundinoideae</taxon>
        <taxon>Arundineae</taxon>
        <taxon>Arundo</taxon>
    </lineage>
</organism>
<reference evidence="1" key="1">
    <citation type="submission" date="2014-09" db="EMBL/GenBank/DDBJ databases">
        <authorList>
            <person name="Magalhaes I.L.F."/>
            <person name="Oliveira U."/>
            <person name="Santos F.R."/>
            <person name="Vidigal T.H.D.A."/>
            <person name="Brescovit A.D."/>
            <person name="Santos A.J."/>
        </authorList>
    </citation>
    <scope>NUCLEOTIDE SEQUENCE</scope>
    <source>
        <tissue evidence="1">Shoot tissue taken approximately 20 cm above the soil surface</tissue>
    </source>
</reference>
<proteinExistence type="predicted"/>
<protein>
    <submittedName>
        <fullName evidence="1">Uncharacterized protein</fullName>
    </submittedName>
</protein>
<dbReference type="EMBL" id="GBRH01207233">
    <property type="protein sequence ID" value="JAD90662.1"/>
    <property type="molecule type" value="Transcribed_RNA"/>
</dbReference>
<accession>A0A0A9E3X3</accession>